<dbReference type="InterPro" id="IPR007255">
    <property type="entry name" value="COG8"/>
</dbReference>
<gene>
    <name evidence="10" type="ORF">UCRPC4_g05343</name>
</gene>
<accession>A0A0G2GLB8</accession>
<dbReference type="GO" id="GO:0015031">
    <property type="term" value="P:protein transport"/>
    <property type="evidence" value="ECO:0007669"/>
    <property type="project" value="UniProtKB-KW"/>
</dbReference>
<organism evidence="10 11">
    <name type="scientific">Phaeomoniella chlamydospora</name>
    <name type="common">Phaeoacremonium chlamydosporum</name>
    <dbReference type="NCBI Taxonomy" id="158046"/>
    <lineage>
        <taxon>Eukaryota</taxon>
        <taxon>Fungi</taxon>
        <taxon>Dikarya</taxon>
        <taxon>Ascomycota</taxon>
        <taxon>Pezizomycotina</taxon>
        <taxon>Eurotiomycetes</taxon>
        <taxon>Chaetothyriomycetidae</taxon>
        <taxon>Phaeomoniellales</taxon>
        <taxon>Phaeomoniellaceae</taxon>
        <taxon>Phaeomoniella</taxon>
    </lineage>
</organism>
<protein>
    <recommendedName>
        <fullName evidence="3">Conserved oligomeric Golgi complex subunit 8</fullName>
    </recommendedName>
    <alternativeName>
        <fullName evidence="8">Component of oligomeric Golgi complex 8</fullName>
    </alternativeName>
</protein>
<keyword evidence="4" id="KW-0813">Transport</keyword>
<proteinExistence type="inferred from homology"/>
<keyword evidence="7" id="KW-0472">Membrane</keyword>
<dbReference type="Proteomes" id="UP000053317">
    <property type="component" value="Unassembled WGS sequence"/>
</dbReference>
<dbReference type="GO" id="GO:0017119">
    <property type="term" value="C:Golgi transport complex"/>
    <property type="evidence" value="ECO:0007669"/>
    <property type="project" value="InterPro"/>
</dbReference>
<evidence type="ECO:0000313" key="10">
    <source>
        <dbReference type="EMBL" id="KKY17710.1"/>
    </source>
</evidence>
<evidence type="ECO:0000256" key="9">
    <source>
        <dbReference type="SAM" id="MobiDB-lite"/>
    </source>
</evidence>
<evidence type="ECO:0000256" key="8">
    <source>
        <dbReference type="ARBA" id="ARBA00031347"/>
    </source>
</evidence>
<comment type="subcellular location">
    <subcellularLocation>
        <location evidence="1">Golgi apparatus membrane</location>
        <topology evidence="1">Peripheral membrane protein</topology>
    </subcellularLocation>
</comment>
<name>A0A0G2GLB8_PHACM</name>
<keyword evidence="11" id="KW-1185">Reference proteome</keyword>
<evidence type="ECO:0000256" key="1">
    <source>
        <dbReference type="ARBA" id="ARBA00004395"/>
    </source>
</evidence>
<evidence type="ECO:0000256" key="5">
    <source>
        <dbReference type="ARBA" id="ARBA00022927"/>
    </source>
</evidence>
<keyword evidence="6" id="KW-0333">Golgi apparatus</keyword>
<evidence type="ECO:0000313" key="11">
    <source>
        <dbReference type="Proteomes" id="UP000053317"/>
    </source>
</evidence>
<dbReference type="EMBL" id="LCWF01000137">
    <property type="protein sequence ID" value="KKY17710.1"/>
    <property type="molecule type" value="Genomic_DNA"/>
</dbReference>
<dbReference type="AlphaFoldDB" id="A0A0G2GLB8"/>
<dbReference type="GO" id="GO:0000139">
    <property type="term" value="C:Golgi membrane"/>
    <property type="evidence" value="ECO:0007669"/>
    <property type="project" value="UniProtKB-SubCell"/>
</dbReference>
<dbReference type="OrthoDB" id="1661054at2759"/>
<reference evidence="10 11" key="1">
    <citation type="submission" date="2015-05" db="EMBL/GenBank/DDBJ databases">
        <title>Distinctive expansion of gene families associated with plant cell wall degradation and secondary metabolism in the genomes of grapevine trunk pathogens.</title>
        <authorList>
            <person name="Lawrence D.P."/>
            <person name="Travadon R."/>
            <person name="Rolshausen P.E."/>
            <person name="Baumgartner K."/>
        </authorList>
    </citation>
    <scope>NUCLEOTIDE SEQUENCE [LARGE SCALE GENOMIC DNA]</scope>
    <source>
        <strain evidence="10">UCRPC4</strain>
    </source>
</reference>
<evidence type="ECO:0000256" key="3">
    <source>
        <dbReference type="ARBA" id="ARBA00020983"/>
    </source>
</evidence>
<sequence length="479" mass="51753">MAESLGDLLTPYLGSPTGTTLKDLSPTSPAASKYLTRLTTLSIDALHTTEPQSLAQSAHSVNLSLQALANRSNRSIITAADSFSTLKTSLPIVIQESEQLRDAVPKLDEEAVRFSTTYSKAGQNAILDRRKQALLLSRNVDRLSDILELPTLLSTAISSVSAAGPGSGTNSGVSYSSALDLFAHIKRLQTLYPTSTIVKGVLDEAEEAMNEMTSNLIASLRSQQNIRLAAAIRTIGWLRRVAPDLSTSSASRSGQNAVAISHNEGSFGALFLVCRLANLLSMLEALAPLRDLADQETERRKQTQVESMSGQEGKTSKSGLSRTRSDFYGQQSERYLKRYIEIFREQSFSTISMYKNIFPDEGEGGSDTSGGLLPLPAALHTFPLHLVELLTETLKTYMPNIKDGSARESLLTQVLYTAGSLGRLGADFGLIIALIEGDAEASNSKDKAQGDVLEWQMVMKKHRVQAGRLEALASGHGMT</sequence>
<evidence type="ECO:0000256" key="7">
    <source>
        <dbReference type="ARBA" id="ARBA00023136"/>
    </source>
</evidence>
<dbReference type="Pfam" id="PF04124">
    <property type="entry name" value="Dor1"/>
    <property type="match status" value="2"/>
</dbReference>
<evidence type="ECO:0000256" key="2">
    <source>
        <dbReference type="ARBA" id="ARBA00006419"/>
    </source>
</evidence>
<dbReference type="PANTHER" id="PTHR21311:SF0">
    <property type="entry name" value="CONSERVED OLIGOMERIC GOLGI COMPLEX SUBUNIT 8"/>
    <property type="match status" value="1"/>
</dbReference>
<comment type="similarity">
    <text evidence="2">Belongs to the COG8 family.</text>
</comment>
<dbReference type="GO" id="GO:0006891">
    <property type="term" value="P:intra-Golgi vesicle-mediated transport"/>
    <property type="evidence" value="ECO:0007669"/>
    <property type="project" value="TreeGrafter"/>
</dbReference>
<feature type="region of interest" description="Disordered" evidence="9">
    <location>
        <begin position="297"/>
        <end position="323"/>
    </location>
</feature>
<feature type="compositionally biased region" description="Polar residues" evidence="9">
    <location>
        <begin position="304"/>
        <end position="323"/>
    </location>
</feature>
<keyword evidence="5" id="KW-0653">Protein transport</keyword>
<evidence type="ECO:0000256" key="4">
    <source>
        <dbReference type="ARBA" id="ARBA00022448"/>
    </source>
</evidence>
<reference evidence="10 11" key="2">
    <citation type="submission" date="2015-05" db="EMBL/GenBank/DDBJ databases">
        <authorList>
            <person name="Morales-Cruz A."/>
            <person name="Amrine K.C."/>
            <person name="Cantu D."/>
        </authorList>
    </citation>
    <scope>NUCLEOTIDE SEQUENCE [LARGE SCALE GENOMIC DNA]</scope>
    <source>
        <strain evidence="10">UCRPC4</strain>
    </source>
</reference>
<evidence type="ECO:0000256" key="6">
    <source>
        <dbReference type="ARBA" id="ARBA00023034"/>
    </source>
</evidence>
<comment type="caution">
    <text evidence="10">The sequence shown here is derived from an EMBL/GenBank/DDBJ whole genome shotgun (WGS) entry which is preliminary data.</text>
</comment>
<dbReference type="PANTHER" id="PTHR21311">
    <property type="entry name" value="CONSERVED OLIGOMERIC GOLGI COMPLEX COMPONENT 8"/>
    <property type="match status" value="1"/>
</dbReference>